<dbReference type="SUPFAM" id="SSF103088">
    <property type="entry name" value="OmpA-like"/>
    <property type="match status" value="1"/>
</dbReference>
<dbReference type="Gene3D" id="3.40.1520.20">
    <property type="match status" value="1"/>
</dbReference>
<dbReference type="EMBL" id="FTLW01000003">
    <property type="protein sequence ID" value="SIQ50406.1"/>
    <property type="molecule type" value="Genomic_DNA"/>
</dbReference>
<dbReference type="PROSITE" id="PS51123">
    <property type="entry name" value="OMPA_2"/>
    <property type="match status" value="1"/>
</dbReference>
<dbReference type="PANTHER" id="PTHR30329">
    <property type="entry name" value="STATOR ELEMENT OF FLAGELLAR MOTOR COMPLEX"/>
    <property type="match status" value="1"/>
</dbReference>
<dbReference type="InterPro" id="IPR027405">
    <property type="entry name" value="YidB-like"/>
</dbReference>
<dbReference type="Gene3D" id="1.10.10.690">
    <property type="entry name" value="YidB-like"/>
    <property type="match status" value="1"/>
</dbReference>
<dbReference type="PANTHER" id="PTHR30329:SF21">
    <property type="entry name" value="LIPOPROTEIN YIAD-RELATED"/>
    <property type="match status" value="1"/>
</dbReference>
<evidence type="ECO:0000256" key="4">
    <source>
        <dbReference type="PROSITE-ProRule" id="PRU00473"/>
    </source>
</evidence>
<evidence type="ECO:0000256" key="1">
    <source>
        <dbReference type="ARBA" id="ARBA00004442"/>
    </source>
</evidence>
<evidence type="ECO:0000256" key="3">
    <source>
        <dbReference type="ARBA" id="ARBA00023237"/>
    </source>
</evidence>
<gene>
    <name evidence="6" type="ORF">SAMN05421546_1316</name>
</gene>
<dbReference type="GO" id="GO:0009279">
    <property type="term" value="C:cell outer membrane"/>
    <property type="evidence" value="ECO:0007669"/>
    <property type="project" value="UniProtKB-SubCell"/>
</dbReference>
<evidence type="ECO:0000256" key="2">
    <source>
        <dbReference type="ARBA" id="ARBA00023136"/>
    </source>
</evidence>
<dbReference type="Proteomes" id="UP000241788">
    <property type="component" value="Unassembled WGS sequence"/>
</dbReference>
<dbReference type="Pfam" id="PF00691">
    <property type="entry name" value="OmpA"/>
    <property type="match status" value="1"/>
</dbReference>
<name>A0A1N6TBC5_9GAMM</name>
<keyword evidence="3" id="KW-0998">Cell outer membrane</keyword>
<dbReference type="Pfam" id="PF20159">
    <property type="entry name" value="YidB"/>
    <property type="match status" value="1"/>
</dbReference>
<sequence length="493" mass="50690">MFGNLLNEVAARFGLNLDKAKLLLGSLIALIFNEKRGGAAGFVDLFRSRGMGGMIDSWIGNGPNDPIDASQLESALGSQEIDAIARQTGVERGVAASALAALLPGTFNTLTEDGRIPTGIPDRIRGFMDSLGDFFRNAGAGALGLGAAAVGGAAHAAGRAGDAIGDVAEGTVDAIGDAGRATVRTVDNAVDRVGDAARSGGIGKWLPWLLLAGLLIAALFWFKGCSKNEATPAPSTAETPTEVAATSVNPRFGFANADGKVTVNGQVASDADKTKLWDALVANFGDGNVMGDITVDPATGAAGWLDKLVALLPDFKAKGLKFDFDGSKLQFDTSAMSDVDRNALMEKLNGAFDGVQILGLDKGTDALAALREGFSGADLVKALSMVNIQFKTGSAEISPASMVLVRNAAEYIKKAPAGTRIEVGGHTDNVGNAAANMGLSGARANAVMAKLVEFGVDAGTLTAKGYGQDKPIADNATDEGKAQNRRIEYTLAQ</sequence>
<dbReference type="CDD" id="cd07185">
    <property type="entry name" value="OmpA_C-like"/>
    <property type="match status" value="1"/>
</dbReference>
<dbReference type="STRING" id="1604334.SAMN05421546_1316"/>
<protein>
    <recommendedName>
        <fullName evidence="5">OmpA-like domain-containing protein</fullName>
    </recommendedName>
</protein>
<evidence type="ECO:0000313" key="6">
    <source>
        <dbReference type="EMBL" id="SIQ50406.1"/>
    </source>
</evidence>
<dbReference type="PRINTS" id="PR01021">
    <property type="entry name" value="OMPADOMAIN"/>
</dbReference>
<keyword evidence="7" id="KW-1185">Reference proteome</keyword>
<comment type="subcellular location">
    <subcellularLocation>
        <location evidence="1">Cell outer membrane</location>
    </subcellularLocation>
</comment>
<proteinExistence type="predicted"/>
<dbReference type="Gene3D" id="3.30.1330.60">
    <property type="entry name" value="OmpA-like domain"/>
    <property type="match status" value="1"/>
</dbReference>
<dbReference type="InterPro" id="IPR006664">
    <property type="entry name" value="OMP_bac"/>
</dbReference>
<dbReference type="AlphaFoldDB" id="A0A1N6TBC5"/>
<evidence type="ECO:0000313" key="7">
    <source>
        <dbReference type="Proteomes" id="UP000241788"/>
    </source>
</evidence>
<keyword evidence="2 4" id="KW-0472">Membrane</keyword>
<accession>A0A1N6TBC5</accession>
<dbReference type="InterPro" id="IPR036737">
    <property type="entry name" value="OmpA-like_sf"/>
</dbReference>
<dbReference type="InterPro" id="IPR045372">
    <property type="entry name" value="YidB"/>
</dbReference>
<evidence type="ECO:0000259" key="5">
    <source>
        <dbReference type="PROSITE" id="PS51123"/>
    </source>
</evidence>
<dbReference type="SUPFAM" id="SSF140804">
    <property type="entry name" value="YidB-like"/>
    <property type="match status" value="1"/>
</dbReference>
<reference evidence="7" key="1">
    <citation type="submission" date="2017-01" db="EMBL/GenBank/DDBJ databases">
        <authorList>
            <person name="Varghese N."/>
            <person name="Submissions S."/>
        </authorList>
    </citation>
    <scope>NUCLEOTIDE SEQUENCE [LARGE SCALE GENOMIC DNA]</scope>
    <source>
        <strain evidence="7">UM1</strain>
    </source>
</reference>
<feature type="domain" description="OmpA-like" evidence="5">
    <location>
        <begin position="377"/>
        <end position="493"/>
    </location>
</feature>
<dbReference type="InterPro" id="IPR050330">
    <property type="entry name" value="Bact_OuterMem_StrucFunc"/>
</dbReference>
<dbReference type="InterPro" id="IPR006665">
    <property type="entry name" value="OmpA-like"/>
</dbReference>
<organism evidence="6 7">
    <name type="scientific">Solilutibacter tolerans</name>
    <dbReference type="NCBI Taxonomy" id="1604334"/>
    <lineage>
        <taxon>Bacteria</taxon>
        <taxon>Pseudomonadati</taxon>
        <taxon>Pseudomonadota</taxon>
        <taxon>Gammaproteobacteria</taxon>
        <taxon>Lysobacterales</taxon>
        <taxon>Lysobacteraceae</taxon>
        <taxon>Solilutibacter</taxon>
    </lineage>
</organism>